<sequence length="75" mass="8870">MHFVSMRKRKQILQEYLDNVKQDHENKPSWVKGHAKLHGDGKSRTKGAHAMRTRVATSAKMGYLWCLWKQFEMLN</sequence>
<accession>A0A8H3BJM6</accession>
<evidence type="ECO:0000256" key="1">
    <source>
        <dbReference type="SAM" id="MobiDB-lite"/>
    </source>
</evidence>
<dbReference type="Proteomes" id="UP000663841">
    <property type="component" value="Unassembled WGS sequence"/>
</dbReference>
<dbReference type="EMBL" id="CAJMWW010000229">
    <property type="protein sequence ID" value="CAE6459213.1"/>
    <property type="molecule type" value="Genomic_DNA"/>
</dbReference>
<feature type="region of interest" description="Disordered" evidence="1">
    <location>
        <begin position="24"/>
        <end position="50"/>
    </location>
</feature>
<proteinExistence type="predicted"/>
<reference evidence="2" key="1">
    <citation type="submission" date="2021-01" db="EMBL/GenBank/DDBJ databases">
        <authorList>
            <person name="Kaushik A."/>
        </authorList>
    </citation>
    <scope>NUCLEOTIDE SEQUENCE</scope>
    <source>
        <strain evidence="2">AG3-T5</strain>
    </source>
</reference>
<protein>
    <submittedName>
        <fullName evidence="2">Uncharacterized protein</fullName>
    </submittedName>
</protein>
<name>A0A8H3BJM6_9AGAM</name>
<evidence type="ECO:0000313" key="2">
    <source>
        <dbReference type="EMBL" id="CAE6459213.1"/>
    </source>
</evidence>
<gene>
    <name evidence="2" type="ORF">RDB_LOCUS147820</name>
</gene>
<dbReference type="AlphaFoldDB" id="A0A8H3BJM6"/>
<comment type="caution">
    <text evidence="2">The sequence shown here is derived from an EMBL/GenBank/DDBJ whole genome shotgun (WGS) entry which is preliminary data.</text>
</comment>
<evidence type="ECO:0000313" key="3">
    <source>
        <dbReference type="Proteomes" id="UP000663841"/>
    </source>
</evidence>
<organism evidence="2 3">
    <name type="scientific">Rhizoctonia solani</name>
    <dbReference type="NCBI Taxonomy" id="456999"/>
    <lineage>
        <taxon>Eukaryota</taxon>
        <taxon>Fungi</taxon>
        <taxon>Dikarya</taxon>
        <taxon>Basidiomycota</taxon>
        <taxon>Agaricomycotina</taxon>
        <taxon>Agaricomycetes</taxon>
        <taxon>Cantharellales</taxon>
        <taxon>Ceratobasidiaceae</taxon>
        <taxon>Rhizoctonia</taxon>
    </lineage>
</organism>